<evidence type="ECO:0000313" key="4">
    <source>
        <dbReference type="Proteomes" id="UP000249518"/>
    </source>
</evidence>
<feature type="transmembrane region" description="Helical" evidence="1">
    <location>
        <begin position="82"/>
        <end position="103"/>
    </location>
</feature>
<keyword evidence="1" id="KW-1133">Transmembrane helix</keyword>
<evidence type="ECO:0000259" key="2">
    <source>
        <dbReference type="Pfam" id="PF05569"/>
    </source>
</evidence>
<sequence length="438" mass="51579">MIDFIIKSSFSLSVFFIFYKLFLENEKMHLFNRFYLLTTLVFSLVIPFITIQTANEIPLQNFQTFISEPIVIKQKESSFFQFNWTVLFFACYGLVTLTFFIRFTKNVLNLLKKAKANPFIYFKNTKVILVEEVTIPYTFLNFIFVNKHDFQNNQIQEELFSHELVHIHQKHTLDILFIEMLKTIFWFNPLFYAYKKAIQLNHEFLADENIVKKYNNVPFYQALLLNTNGNKPIYLASNLNYLVTKKRLIMMTKSTSKRMNFIKKTFSLAIMASLFLFLSLKVNAQEKATTTSKKSIKNTAQSSSYYDNTIVVFKDKKGNQREVKYADLDEENKKRIPPPPPEARRMKVSEIQFDKFKNKTNCAVWIDGVVIENEKLNSLSSNDFVFVTESFVHKNARSKRFPQEYQVSLYTEKGFVKAFLNKKDFAPNQTIYLDGTKK</sequence>
<dbReference type="Pfam" id="PF05569">
    <property type="entry name" value="Peptidase_M56"/>
    <property type="match status" value="1"/>
</dbReference>
<proteinExistence type="predicted"/>
<feature type="domain" description="Peptidase M56" evidence="2">
    <location>
        <begin position="156"/>
        <end position="233"/>
    </location>
</feature>
<evidence type="ECO:0000313" key="3">
    <source>
        <dbReference type="EMBL" id="RAR50328.1"/>
    </source>
</evidence>
<reference evidence="3 4" key="1">
    <citation type="submission" date="2018-06" db="EMBL/GenBank/DDBJ databases">
        <title>Genomic Encyclopedia of Type Strains, Phase III (KMG-III): the genomes of soil and plant-associated and newly described type strains.</title>
        <authorList>
            <person name="Whitman W."/>
        </authorList>
    </citation>
    <scope>NUCLEOTIDE SEQUENCE [LARGE SCALE GENOMIC DNA]</scope>
    <source>
        <strain evidence="3 4">CGMCC 1.12504</strain>
    </source>
</reference>
<evidence type="ECO:0000256" key="1">
    <source>
        <dbReference type="SAM" id="Phobius"/>
    </source>
</evidence>
<feature type="transmembrane region" description="Helical" evidence="1">
    <location>
        <begin position="261"/>
        <end position="280"/>
    </location>
</feature>
<dbReference type="EMBL" id="QLSV01000002">
    <property type="protein sequence ID" value="RAR50328.1"/>
    <property type="molecule type" value="Genomic_DNA"/>
</dbReference>
<keyword evidence="1" id="KW-0472">Membrane</keyword>
<dbReference type="RefSeq" id="WP_112084881.1">
    <property type="nucleotide sequence ID" value="NZ_QLSV01000002.1"/>
</dbReference>
<gene>
    <name evidence="3" type="ORF">B0I10_102124</name>
</gene>
<feature type="transmembrane region" description="Helical" evidence="1">
    <location>
        <begin position="34"/>
        <end position="54"/>
    </location>
</feature>
<dbReference type="InterPro" id="IPR008756">
    <property type="entry name" value="Peptidase_M56"/>
</dbReference>
<dbReference type="Proteomes" id="UP000249518">
    <property type="component" value="Unassembled WGS sequence"/>
</dbReference>
<dbReference type="OrthoDB" id="1522859at2"/>
<dbReference type="AlphaFoldDB" id="A0A328X4Q7"/>
<organism evidence="3 4">
    <name type="scientific">Flavobacterium lacus</name>
    <dbReference type="NCBI Taxonomy" id="1353778"/>
    <lineage>
        <taxon>Bacteria</taxon>
        <taxon>Pseudomonadati</taxon>
        <taxon>Bacteroidota</taxon>
        <taxon>Flavobacteriia</taxon>
        <taxon>Flavobacteriales</taxon>
        <taxon>Flavobacteriaceae</taxon>
        <taxon>Flavobacterium</taxon>
    </lineage>
</organism>
<keyword evidence="1" id="KW-0812">Transmembrane</keyword>
<comment type="caution">
    <text evidence="3">The sequence shown here is derived from an EMBL/GenBank/DDBJ whole genome shotgun (WGS) entry which is preliminary data.</text>
</comment>
<feature type="transmembrane region" description="Helical" evidence="1">
    <location>
        <begin position="6"/>
        <end position="22"/>
    </location>
</feature>
<accession>A0A328X4Q7</accession>
<keyword evidence="4" id="KW-1185">Reference proteome</keyword>
<protein>
    <submittedName>
        <fullName evidence="3">BlaR1 peptidase M56</fullName>
    </submittedName>
</protein>
<name>A0A328X4Q7_9FLAO</name>